<reference evidence="1 2" key="1">
    <citation type="submission" date="2019-01" db="EMBL/GenBank/DDBJ databases">
        <title>Lactibacter flavus gen. nov., sp. nov., a novel bacterium of the family Propionibacteriaceae isolated from raw milk and dairy products.</title>
        <authorList>
            <person name="Huptas C."/>
            <person name="Wenning M."/>
            <person name="Breitenwieser F."/>
            <person name="Doll E."/>
            <person name="Von Neubeck M."/>
            <person name="Busse H.-J."/>
            <person name="Scherer S."/>
        </authorList>
    </citation>
    <scope>NUCLEOTIDE SEQUENCE [LARGE SCALE GENOMIC DNA]</scope>
    <source>
        <strain evidence="1 2">DSM 22130</strain>
    </source>
</reference>
<organism evidence="1 2">
    <name type="scientific">Propioniciclava tarda</name>
    <dbReference type="NCBI Taxonomy" id="433330"/>
    <lineage>
        <taxon>Bacteria</taxon>
        <taxon>Bacillati</taxon>
        <taxon>Actinomycetota</taxon>
        <taxon>Actinomycetes</taxon>
        <taxon>Propionibacteriales</taxon>
        <taxon>Propionibacteriaceae</taxon>
        <taxon>Propioniciclava</taxon>
    </lineage>
</organism>
<gene>
    <name evidence="1" type="ORF">ET996_13865</name>
</gene>
<evidence type="ECO:0008006" key="3">
    <source>
        <dbReference type="Google" id="ProtNLM"/>
    </source>
</evidence>
<dbReference type="OrthoDB" id="8479674at2"/>
<comment type="caution">
    <text evidence="1">The sequence shown here is derived from an EMBL/GenBank/DDBJ whole genome shotgun (WGS) entry which is preliminary data.</text>
</comment>
<protein>
    <recommendedName>
        <fullName evidence="3">Aminoglycoside phosphotransferase domain-containing protein</fullName>
    </recommendedName>
</protein>
<dbReference type="Proteomes" id="UP000291933">
    <property type="component" value="Unassembled WGS sequence"/>
</dbReference>
<evidence type="ECO:0000313" key="2">
    <source>
        <dbReference type="Proteomes" id="UP000291933"/>
    </source>
</evidence>
<dbReference type="Gene3D" id="3.90.1200.10">
    <property type="match status" value="1"/>
</dbReference>
<dbReference type="SUPFAM" id="SSF56112">
    <property type="entry name" value="Protein kinase-like (PK-like)"/>
    <property type="match status" value="1"/>
</dbReference>
<dbReference type="InterPro" id="IPR011009">
    <property type="entry name" value="Kinase-like_dom_sf"/>
</dbReference>
<sequence length="297" mass="32662">MKAGRAVDVRIGDAAAVQLVQFPARRPRVVASGEMGPVAEIVRVNARRARALWTLSRYWPLRDHLWIPADEAVRGAWDTGMIALGSPQGDLAVGLVGERGPRQKLTLVVPGSPWVAKVALEASARRSIEREADNYDLLQASGLLRGAIPNHRRAGEVLLVERVEGPHPTWDSRSAAEWILESLQAPDGGGIQHGDVTPWNVIRAHDGYRLIDWEDANLAGGVDPLFNVLDFVIRGAALSRSAPAKVNSLLSGYLQGRRVETLNAYESYRRRLTDGRIDALKARSETYLRHLARTSRS</sequence>
<name>A0A4Q9KHR1_PROTD</name>
<dbReference type="AlphaFoldDB" id="A0A4Q9KHR1"/>
<evidence type="ECO:0000313" key="1">
    <source>
        <dbReference type="EMBL" id="TBT91465.1"/>
    </source>
</evidence>
<dbReference type="RefSeq" id="WP_131173157.1">
    <property type="nucleotide sequence ID" value="NZ_FXTL01000027.1"/>
</dbReference>
<keyword evidence="2" id="KW-1185">Reference proteome</keyword>
<proteinExistence type="predicted"/>
<accession>A0A4Q9KHR1</accession>
<dbReference type="EMBL" id="SDMR01000026">
    <property type="protein sequence ID" value="TBT91465.1"/>
    <property type="molecule type" value="Genomic_DNA"/>
</dbReference>